<keyword evidence="6 7" id="KW-0472">Membrane</keyword>
<evidence type="ECO:0000259" key="9">
    <source>
        <dbReference type="PROSITE" id="PS50929"/>
    </source>
</evidence>
<evidence type="ECO:0000256" key="5">
    <source>
        <dbReference type="ARBA" id="ARBA00022989"/>
    </source>
</evidence>
<dbReference type="InterPro" id="IPR017871">
    <property type="entry name" value="ABC_transporter-like_CS"/>
</dbReference>
<dbReference type="EMBL" id="CP072370">
    <property type="protein sequence ID" value="QUB87106.1"/>
    <property type="molecule type" value="Genomic_DNA"/>
</dbReference>
<dbReference type="PROSITE" id="PS50893">
    <property type="entry name" value="ABC_TRANSPORTER_2"/>
    <property type="match status" value="1"/>
</dbReference>
<evidence type="ECO:0000259" key="8">
    <source>
        <dbReference type="PROSITE" id="PS50893"/>
    </source>
</evidence>
<dbReference type="Gene3D" id="1.20.1560.10">
    <property type="entry name" value="ABC transporter type 1, transmembrane domain"/>
    <property type="match status" value="1"/>
</dbReference>
<feature type="transmembrane region" description="Helical" evidence="7">
    <location>
        <begin position="308"/>
        <end position="325"/>
    </location>
</feature>
<evidence type="ECO:0000256" key="7">
    <source>
        <dbReference type="SAM" id="Phobius"/>
    </source>
</evidence>
<dbReference type="SUPFAM" id="SSF90123">
    <property type="entry name" value="ABC transporter transmembrane region"/>
    <property type="match status" value="1"/>
</dbReference>
<comment type="subcellular location">
    <subcellularLocation>
        <location evidence="1">Cell membrane</location>
        <topology evidence="1">Multi-pass membrane protein</topology>
    </subcellularLocation>
</comment>
<dbReference type="InterPro" id="IPR003439">
    <property type="entry name" value="ABC_transporter-like_ATP-bd"/>
</dbReference>
<reference evidence="10 12" key="1">
    <citation type="submission" date="2015-07" db="EMBL/GenBank/DDBJ databases">
        <authorList>
            <person name="Noorani M."/>
        </authorList>
    </citation>
    <scope>NUCLEOTIDE SEQUENCE [LARGE SCALE GENOMIC DNA]</scope>
    <source>
        <strain evidence="10 12">W1435</strain>
    </source>
</reference>
<evidence type="ECO:0000313" key="11">
    <source>
        <dbReference type="EMBL" id="QUB87106.1"/>
    </source>
</evidence>
<evidence type="ECO:0000256" key="3">
    <source>
        <dbReference type="ARBA" id="ARBA00022741"/>
    </source>
</evidence>
<dbReference type="Pfam" id="PF00005">
    <property type="entry name" value="ABC_tran"/>
    <property type="match status" value="1"/>
</dbReference>
<evidence type="ECO:0000313" key="13">
    <source>
        <dbReference type="Proteomes" id="UP000682005"/>
    </source>
</evidence>
<feature type="domain" description="ABC transmembrane type-1" evidence="9">
    <location>
        <begin position="20"/>
        <end position="340"/>
    </location>
</feature>
<dbReference type="SUPFAM" id="SSF52540">
    <property type="entry name" value="P-loop containing nucleoside triphosphate hydrolases"/>
    <property type="match status" value="1"/>
</dbReference>
<evidence type="ECO:0000313" key="12">
    <source>
        <dbReference type="Proteomes" id="UP000060345"/>
    </source>
</evidence>
<feature type="domain" description="ABC transporter" evidence="8">
    <location>
        <begin position="374"/>
        <end position="616"/>
    </location>
</feature>
<dbReference type="GO" id="GO:0005524">
    <property type="term" value="F:ATP binding"/>
    <property type="evidence" value="ECO:0007669"/>
    <property type="project" value="UniProtKB-KW"/>
</dbReference>
<evidence type="ECO:0000256" key="2">
    <source>
        <dbReference type="ARBA" id="ARBA00022692"/>
    </source>
</evidence>
<dbReference type="InterPro" id="IPR003593">
    <property type="entry name" value="AAA+_ATPase"/>
</dbReference>
<dbReference type="STRING" id="1236517.ADJ77_06685"/>
<dbReference type="PROSITE" id="PS50929">
    <property type="entry name" value="ABC_TM1F"/>
    <property type="match status" value="1"/>
</dbReference>
<keyword evidence="13" id="KW-1185">Reference proteome</keyword>
<dbReference type="PANTHER" id="PTHR24221">
    <property type="entry name" value="ATP-BINDING CASSETTE SUB-FAMILY B"/>
    <property type="match status" value="1"/>
</dbReference>
<dbReference type="KEGG" id="pfus:ADJ77_06685"/>
<dbReference type="PANTHER" id="PTHR24221:SF654">
    <property type="entry name" value="ATP-BINDING CASSETTE SUB-FAMILY B MEMBER 6"/>
    <property type="match status" value="1"/>
</dbReference>
<dbReference type="GO" id="GO:0140359">
    <property type="term" value="F:ABC-type transporter activity"/>
    <property type="evidence" value="ECO:0007669"/>
    <property type="project" value="InterPro"/>
</dbReference>
<dbReference type="GO" id="GO:0016887">
    <property type="term" value="F:ATP hydrolysis activity"/>
    <property type="evidence" value="ECO:0007669"/>
    <property type="project" value="InterPro"/>
</dbReference>
<dbReference type="InterPro" id="IPR011527">
    <property type="entry name" value="ABC1_TM_dom"/>
</dbReference>
<dbReference type="Proteomes" id="UP000682005">
    <property type="component" value="Chromosome 1"/>
</dbReference>
<keyword evidence="5 7" id="KW-1133">Transmembrane helix</keyword>
<dbReference type="OrthoDB" id="9780296at2"/>
<evidence type="ECO:0000256" key="4">
    <source>
        <dbReference type="ARBA" id="ARBA00022840"/>
    </source>
</evidence>
<dbReference type="PROSITE" id="PS00211">
    <property type="entry name" value="ABC_TRANSPORTER_1"/>
    <property type="match status" value="1"/>
</dbReference>
<evidence type="ECO:0000313" key="10">
    <source>
        <dbReference type="EMBL" id="AKU69468.1"/>
    </source>
</evidence>
<dbReference type="RefSeq" id="WP_025078888.1">
    <property type="nucleotide sequence ID" value="NZ_BAKO01000029.1"/>
</dbReference>
<organism evidence="10 12">
    <name type="scientific">Prevotella fusca JCM 17724</name>
    <dbReference type="NCBI Taxonomy" id="1236517"/>
    <lineage>
        <taxon>Bacteria</taxon>
        <taxon>Pseudomonadati</taxon>
        <taxon>Bacteroidota</taxon>
        <taxon>Bacteroidia</taxon>
        <taxon>Bacteroidales</taxon>
        <taxon>Prevotellaceae</taxon>
        <taxon>Prevotella</taxon>
    </lineage>
</organism>
<keyword evidence="2 7" id="KW-0812">Transmembrane</keyword>
<dbReference type="Gene3D" id="3.40.50.300">
    <property type="entry name" value="P-loop containing nucleotide triphosphate hydrolases"/>
    <property type="match status" value="1"/>
</dbReference>
<dbReference type="SMART" id="SM00382">
    <property type="entry name" value="AAA"/>
    <property type="match status" value="1"/>
</dbReference>
<feature type="transmembrane region" description="Helical" evidence="7">
    <location>
        <begin position="285"/>
        <end position="302"/>
    </location>
</feature>
<dbReference type="InterPro" id="IPR027417">
    <property type="entry name" value="P-loop_NTPase"/>
</dbReference>
<feature type="transmembrane region" description="Helical" evidence="7">
    <location>
        <begin position="197"/>
        <end position="214"/>
    </location>
</feature>
<reference evidence="11 13" key="2">
    <citation type="submission" date="2021-03" db="EMBL/GenBank/DDBJ databases">
        <title>Human Oral Microbial Genomes.</title>
        <authorList>
            <person name="Johnston C.D."/>
            <person name="Chen T."/>
            <person name="Dewhirst F.E."/>
        </authorList>
    </citation>
    <scope>NUCLEOTIDE SEQUENCE [LARGE SCALE GENOMIC DNA]</scope>
    <source>
        <strain evidence="11 13">W1435</strain>
    </source>
</reference>
<gene>
    <name evidence="10" type="ORF">ADJ77_06685</name>
    <name evidence="11" type="ORF">J5A51_06390</name>
</gene>
<dbReference type="EMBL" id="CP012074">
    <property type="protein sequence ID" value="AKU69468.1"/>
    <property type="molecule type" value="Genomic_DNA"/>
</dbReference>
<feature type="transmembrane region" description="Helical" evidence="7">
    <location>
        <begin position="20"/>
        <end position="48"/>
    </location>
</feature>
<feature type="transmembrane region" description="Helical" evidence="7">
    <location>
        <begin position="91"/>
        <end position="112"/>
    </location>
</feature>
<feature type="transmembrane region" description="Helical" evidence="7">
    <location>
        <begin position="174"/>
        <end position="191"/>
    </location>
</feature>
<accession>A0A0K1NKQ9</accession>
<dbReference type="Proteomes" id="UP000060345">
    <property type="component" value="Chromosome 1"/>
</dbReference>
<protein>
    <submittedName>
        <fullName evidence="10 11">ABC transporter ATP-binding protein</fullName>
    </submittedName>
</protein>
<proteinExistence type="predicted"/>
<dbReference type="Pfam" id="PF00664">
    <property type="entry name" value="ABC_membrane"/>
    <property type="match status" value="1"/>
</dbReference>
<dbReference type="FunFam" id="3.40.50.300:FF:000218">
    <property type="entry name" value="Multidrug ABC transporter ATP-binding protein"/>
    <property type="match status" value="1"/>
</dbReference>
<dbReference type="AlphaFoldDB" id="A0A0K1NKQ9"/>
<evidence type="ECO:0000256" key="1">
    <source>
        <dbReference type="ARBA" id="ARBA00004651"/>
    </source>
</evidence>
<dbReference type="CDD" id="cd18552">
    <property type="entry name" value="ABC_6TM_MsbA_like"/>
    <property type="match status" value="1"/>
</dbReference>
<keyword evidence="3" id="KW-0547">Nucleotide-binding</keyword>
<name>A0A0K1NKQ9_9BACT</name>
<dbReference type="InterPro" id="IPR036640">
    <property type="entry name" value="ABC1_TM_sf"/>
</dbReference>
<keyword evidence="4 10" id="KW-0067">ATP-binding</keyword>
<dbReference type="GO" id="GO:0034040">
    <property type="term" value="F:ATPase-coupled lipid transmembrane transporter activity"/>
    <property type="evidence" value="ECO:0007669"/>
    <property type="project" value="TreeGrafter"/>
</dbReference>
<evidence type="ECO:0000256" key="6">
    <source>
        <dbReference type="ARBA" id="ARBA00023136"/>
    </source>
</evidence>
<sequence length="619" mass="69709">MKEFIHVLRRFVPPYKKYLVLSIIFNILSAILNIFSFATLIPLLQILFKVDAGTGAMRAMSWNEGSFKEVLSNNADYYTQIYITSWGPTTVLLVIGLALAFMTFLKTGAYFLSSASIIPIRTGVVRDIRNQLYEKITSLSLGFFSEERKGDIIARMSGDVQEIDSSIMSSIDMLFKNPVLIIIYFTTLIVISWQLTLFTLFFVPIFGWFMGFVGRKLKQNSMTAQKLWSDTMSQVEETLGGLRVIKAFCAEGLMNERFDKINSQYRNDVMRVNIRQQLAHPMSEFLGTVMIVVVLWFGGTLVLGEYPIISGPTFIYYLVILYSIINPLKEFSRAGYNIPKGLASMERVDKILKAEVKIQDPEKPVHIDSFKHEIEFRHVSFAYTDGKDSDGNPVLCWVLKDINLTIPKGKTVALVGQSGSGKSTLLDLIPRYYDVQEGEILIDGINIKDLGVHDLRQLIGNVNQEAILFNDSFKNNISFGVNATDEAIAEAAKIANAHEFILNSEKGYDTNIGDRGGRLSGGQRQRVSIARAILKNPPILILDEATSALDTESERLVQDALYKLMKTRTTIAVAHRLSTIKNSDEICVMHEGEIVERGTHEELMGMDGYYKKLHDMQEI</sequence>
<dbReference type="InterPro" id="IPR039421">
    <property type="entry name" value="Type_1_exporter"/>
</dbReference>
<dbReference type="eggNOG" id="COG1132">
    <property type="taxonomic scope" value="Bacteria"/>
</dbReference>
<dbReference type="GO" id="GO:0005886">
    <property type="term" value="C:plasma membrane"/>
    <property type="evidence" value="ECO:0007669"/>
    <property type="project" value="UniProtKB-SubCell"/>
</dbReference>